<dbReference type="AlphaFoldDB" id="A0A3B1A478"/>
<keyword evidence="2" id="KW-1003">Cell membrane</keyword>
<keyword evidence="7 8" id="KW-0472">Membrane</keyword>
<feature type="transmembrane region" description="Helical" evidence="8">
    <location>
        <begin position="238"/>
        <end position="258"/>
    </location>
</feature>
<keyword evidence="4" id="KW-0808">Transferase</keyword>
<feature type="transmembrane region" description="Helical" evidence="8">
    <location>
        <begin position="21"/>
        <end position="45"/>
    </location>
</feature>
<evidence type="ECO:0000256" key="3">
    <source>
        <dbReference type="ARBA" id="ARBA00022676"/>
    </source>
</evidence>
<dbReference type="GO" id="GO:0016763">
    <property type="term" value="F:pentosyltransferase activity"/>
    <property type="evidence" value="ECO:0007669"/>
    <property type="project" value="TreeGrafter"/>
</dbReference>
<keyword evidence="3" id="KW-0328">Glycosyltransferase</keyword>
<evidence type="ECO:0000256" key="2">
    <source>
        <dbReference type="ARBA" id="ARBA00022475"/>
    </source>
</evidence>
<feature type="transmembrane region" description="Helical" evidence="8">
    <location>
        <begin position="147"/>
        <end position="166"/>
    </location>
</feature>
<feature type="transmembrane region" description="Helical" evidence="8">
    <location>
        <begin position="325"/>
        <end position="346"/>
    </location>
</feature>
<name>A0A3B1A478_9ZZZZ</name>
<evidence type="ECO:0000256" key="8">
    <source>
        <dbReference type="SAM" id="Phobius"/>
    </source>
</evidence>
<feature type="transmembrane region" description="Helical" evidence="8">
    <location>
        <begin position="117"/>
        <end position="135"/>
    </location>
</feature>
<evidence type="ECO:0000256" key="7">
    <source>
        <dbReference type="ARBA" id="ARBA00023136"/>
    </source>
</evidence>
<dbReference type="GO" id="GO:0008610">
    <property type="term" value="P:lipid biosynthetic process"/>
    <property type="evidence" value="ECO:0007669"/>
    <property type="project" value="UniProtKB-ARBA"/>
</dbReference>
<feature type="transmembrane region" description="Helical" evidence="8">
    <location>
        <begin position="290"/>
        <end position="313"/>
    </location>
</feature>
<feature type="transmembrane region" description="Helical" evidence="8">
    <location>
        <begin position="390"/>
        <end position="408"/>
    </location>
</feature>
<organism evidence="9">
    <name type="scientific">hydrothermal vent metagenome</name>
    <dbReference type="NCBI Taxonomy" id="652676"/>
    <lineage>
        <taxon>unclassified sequences</taxon>
        <taxon>metagenomes</taxon>
        <taxon>ecological metagenomes</taxon>
    </lineage>
</organism>
<dbReference type="PANTHER" id="PTHR33908:SF11">
    <property type="entry name" value="MEMBRANE PROTEIN"/>
    <property type="match status" value="1"/>
</dbReference>
<accession>A0A3B1A478</accession>
<dbReference type="EMBL" id="UOFS01000044">
    <property type="protein sequence ID" value="VAX00539.1"/>
    <property type="molecule type" value="Genomic_DNA"/>
</dbReference>
<evidence type="ECO:0000313" key="9">
    <source>
        <dbReference type="EMBL" id="VAX00539.1"/>
    </source>
</evidence>
<feature type="transmembrane region" description="Helical" evidence="8">
    <location>
        <begin position="352"/>
        <end position="370"/>
    </location>
</feature>
<dbReference type="InterPro" id="IPR050297">
    <property type="entry name" value="LipidA_mod_glycosyltrf_83"/>
</dbReference>
<evidence type="ECO:0000256" key="5">
    <source>
        <dbReference type="ARBA" id="ARBA00022692"/>
    </source>
</evidence>
<evidence type="ECO:0000256" key="6">
    <source>
        <dbReference type="ARBA" id="ARBA00022989"/>
    </source>
</evidence>
<keyword evidence="6 8" id="KW-1133">Transmembrane helix</keyword>
<dbReference type="GO" id="GO:0005886">
    <property type="term" value="C:plasma membrane"/>
    <property type="evidence" value="ECO:0007669"/>
    <property type="project" value="UniProtKB-SubCell"/>
</dbReference>
<protein>
    <submittedName>
        <fullName evidence="9">Uncharacterized protein</fullName>
    </submittedName>
</protein>
<evidence type="ECO:0000256" key="4">
    <source>
        <dbReference type="ARBA" id="ARBA00022679"/>
    </source>
</evidence>
<comment type="subcellular location">
    <subcellularLocation>
        <location evidence="1">Cell membrane</location>
        <topology evidence="1">Multi-pass membrane protein</topology>
    </subcellularLocation>
</comment>
<evidence type="ECO:0000256" key="1">
    <source>
        <dbReference type="ARBA" id="ARBA00004651"/>
    </source>
</evidence>
<proteinExistence type="predicted"/>
<reference evidence="9" key="1">
    <citation type="submission" date="2018-06" db="EMBL/GenBank/DDBJ databases">
        <authorList>
            <person name="Zhirakovskaya E."/>
        </authorList>
    </citation>
    <scope>NUCLEOTIDE SEQUENCE</scope>
</reference>
<feature type="transmembrane region" description="Helical" evidence="8">
    <location>
        <begin position="195"/>
        <end position="226"/>
    </location>
</feature>
<keyword evidence="5 8" id="KW-0812">Transmembrane</keyword>
<dbReference type="PANTHER" id="PTHR33908">
    <property type="entry name" value="MANNOSYLTRANSFERASE YKCB-RELATED"/>
    <property type="match status" value="1"/>
</dbReference>
<sequence length="501" mass="57146">MYVDKSRILMGRLSLNIKQYVTTKISVIYLVQSPYILFVFLLTLLTTLPKATAHGLGGDGQFYAVLARNLSEGIGNFWVPSFSETLLSGFYEHPPLAIGIQSLFFRIFGDSYLVEKFYSLGTLFIVQLFMVLIWFRLFKNNERLKALFWLPLLFLILVPTVTHSIGNNVLENTMGVFTIIAMYSLLRSIDNDINYYWTFFAALMLVFAILAKGPAGSFLLVFYPLYFLTTKSINRKTAIKSTVFHVFSFSLIFGLLLLNDAARDSLTHYFNGQLMGAIKNGRGMAKDSHFYIVGELLKDLLPLFIILVLMYAFKRKNIKFNYDAQVLKIALLFLVLGLSASIPSMISLKQNVTYIVTCYPYFAIGFAILVMMMSDNSKGKKQGVSNSAKVLSIMSIVAIFSVLVFSFSSNERVLKQKNYYYDAKIISKYLTAQTVIGLCSKPMFPWDIHSFFARYYRVSLDYNAPYKHKYFIGSTACAPEPSNSYKLINTKFKYLKLFERI</sequence>
<gene>
    <name evidence="9" type="ORF">MNBD_GAMMA22-2971</name>
</gene>